<dbReference type="OrthoDB" id="2854648at2"/>
<dbReference type="Gene3D" id="1.10.260.40">
    <property type="entry name" value="lambda repressor-like DNA-binding domains"/>
    <property type="match status" value="1"/>
</dbReference>
<dbReference type="PANTHER" id="PTHR30146">
    <property type="entry name" value="LACI-RELATED TRANSCRIPTIONAL REPRESSOR"/>
    <property type="match status" value="1"/>
</dbReference>
<dbReference type="InterPro" id="IPR028082">
    <property type="entry name" value="Peripla_BP_I"/>
</dbReference>
<dbReference type="PROSITE" id="PS50932">
    <property type="entry name" value="HTH_LACI_2"/>
    <property type="match status" value="1"/>
</dbReference>
<gene>
    <name evidence="5" type="ORF">E1269_26155</name>
</gene>
<dbReference type="GO" id="GO:0000976">
    <property type="term" value="F:transcription cis-regulatory region binding"/>
    <property type="evidence" value="ECO:0007669"/>
    <property type="project" value="TreeGrafter"/>
</dbReference>
<dbReference type="RefSeq" id="WP_131900173.1">
    <property type="nucleotide sequence ID" value="NZ_SMKZ01000053.1"/>
</dbReference>
<dbReference type="SUPFAM" id="SSF47413">
    <property type="entry name" value="lambda repressor-like DNA-binding domains"/>
    <property type="match status" value="1"/>
</dbReference>
<dbReference type="CDD" id="cd01392">
    <property type="entry name" value="HTH_LacI"/>
    <property type="match status" value="1"/>
</dbReference>
<dbReference type="PROSITE" id="PS00356">
    <property type="entry name" value="HTH_LACI_1"/>
    <property type="match status" value="1"/>
</dbReference>
<name>A0A4R5CNC3_9ACTN</name>
<evidence type="ECO:0000313" key="6">
    <source>
        <dbReference type="Proteomes" id="UP000294739"/>
    </source>
</evidence>
<dbReference type="Pfam" id="PF13377">
    <property type="entry name" value="Peripla_BP_3"/>
    <property type="match status" value="1"/>
</dbReference>
<dbReference type="InterPro" id="IPR046335">
    <property type="entry name" value="LacI/GalR-like_sensor"/>
</dbReference>
<reference evidence="5 6" key="1">
    <citation type="submission" date="2019-03" db="EMBL/GenBank/DDBJ databases">
        <title>Draft genome sequences of novel Actinobacteria.</title>
        <authorList>
            <person name="Sahin N."/>
            <person name="Ay H."/>
            <person name="Saygin H."/>
        </authorList>
    </citation>
    <scope>NUCLEOTIDE SEQUENCE [LARGE SCALE GENOMIC DNA]</scope>
    <source>
        <strain evidence="5 6">5K138</strain>
    </source>
</reference>
<evidence type="ECO:0000256" key="2">
    <source>
        <dbReference type="ARBA" id="ARBA00023125"/>
    </source>
</evidence>
<keyword evidence="3" id="KW-0804">Transcription</keyword>
<protein>
    <submittedName>
        <fullName evidence="5">LacI family transcriptional regulator</fullName>
    </submittedName>
</protein>
<dbReference type="InParanoid" id="A0A4R5CNC3"/>
<proteinExistence type="predicted"/>
<evidence type="ECO:0000256" key="1">
    <source>
        <dbReference type="ARBA" id="ARBA00023015"/>
    </source>
</evidence>
<keyword evidence="1" id="KW-0805">Transcription regulation</keyword>
<dbReference type="AlphaFoldDB" id="A0A4R5CNC3"/>
<evidence type="ECO:0000256" key="3">
    <source>
        <dbReference type="ARBA" id="ARBA00023163"/>
    </source>
</evidence>
<comment type="caution">
    <text evidence="5">The sequence shown here is derived from an EMBL/GenBank/DDBJ whole genome shotgun (WGS) entry which is preliminary data.</text>
</comment>
<dbReference type="SUPFAM" id="SSF53822">
    <property type="entry name" value="Periplasmic binding protein-like I"/>
    <property type="match status" value="1"/>
</dbReference>
<dbReference type="InterPro" id="IPR010982">
    <property type="entry name" value="Lambda_DNA-bd_dom_sf"/>
</dbReference>
<sequence length="339" mass="36835">MRVRLKDVADHAGVSVKTVSNVVNNWEYVTDATRERVQKALDELGYRPNLSARSLRTGRTNLIALALPRLHEPYFAELADCVVRAAEDHGLTVLISQTDGRREREQQVVSGFRPQFIDGLLFSPLALEWDDLEEIPGHPPVVLLGERLAAGGAADHVAVDNVAAAQRATQHLVELGRKRIAVIGAPPSKTARTASLRLEGYKRALRKARIRLDKQLLLPVNQLHRADGAAAMATLLDLAPPPDAVFCFNDLLALGALRTLQERGVAVPSEVAVIGFDDIEESRFCSPSLTTISPDKKALAGLAVAALVQRMSVAPDAAPQELHAGFELVERESTMGRRA</sequence>
<evidence type="ECO:0000259" key="4">
    <source>
        <dbReference type="PROSITE" id="PS50932"/>
    </source>
</evidence>
<dbReference type="SMART" id="SM00354">
    <property type="entry name" value="HTH_LACI"/>
    <property type="match status" value="1"/>
</dbReference>
<keyword evidence="2" id="KW-0238">DNA-binding</keyword>
<dbReference type="GO" id="GO:0003700">
    <property type="term" value="F:DNA-binding transcription factor activity"/>
    <property type="evidence" value="ECO:0007669"/>
    <property type="project" value="TreeGrafter"/>
</dbReference>
<dbReference type="CDD" id="cd06267">
    <property type="entry name" value="PBP1_LacI_sugar_binding-like"/>
    <property type="match status" value="1"/>
</dbReference>
<dbReference type="InterPro" id="IPR000843">
    <property type="entry name" value="HTH_LacI"/>
</dbReference>
<dbReference type="Gene3D" id="3.40.50.2300">
    <property type="match status" value="2"/>
</dbReference>
<dbReference type="Pfam" id="PF00356">
    <property type="entry name" value="LacI"/>
    <property type="match status" value="1"/>
</dbReference>
<dbReference type="Proteomes" id="UP000294739">
    <property type="component" value="Unassembled WGS sequence"/>
</dbReference>
<keyword evidence="6" id="KW-1185">Reference proteome</keyword>
<feature type="domain" description="HTH lacI-type" evidence="4">
    <location>
        <begin position="3"/>
        <end position="57"/>
    </location>
</feature>
<accession>A0A4R5CNC3</accession>
<dbReference type="PANTHER" id="PTHR30146:SF153">
    <property type="entry name" value="LACTOSE OPERON REPRESSOR"/>
    <property type="match status" value="1"/>
</dbReference>
<evidence type="ECO:0000313" key="5">
    <source>
        <dbReference type="EMBL" id="TDE00221.1"/>
    </source>
</evidence>
<organism evidence="5 6">
    <name type="scientific">Jiangella asiatica</name>
    <dbReference type="NCBI Taxonomy" id="2530372"/>
    <lineage>
        <taxon>Bacteria</taxon>
        <taxon>Bacillati</taxon>
        <taxon>Actinomycetota</taxon>
        <taxon>Actinomycetes</taxon>
        <taxon>Jiangellales</taxon>
        <taxon>Jiangellaceae</taxon>
        <taxon>Jiangella</taxon>
    </lineage>
</organism>
<dbReference type="EMBL" id="SMKZ01000053">
    <property type="protein sequence ID" value="TDE00221.1"/>
    <property type="molecule type" value="Genomic_DNA"/>
</dbReference>